<keyword evidence="1" id="KW-0436">Ligase</keyword>
<dbReference type="GO" id="GO:0005524">
    <property type="term" value="F:ATP binding"/>
    <property type="evidence" value="ECO:0007669"/>
    <property type="project" value="UniProtKB-UniRule"/>
</dbReference>
<keyword evidence="2 4" id="KW-0547">Nucleotide-binding</keyword>
<dbReference type="PANTHER" id="PTHR43585">
    <property type="entry name" value="FUMIPYRROLE BIOSYNTHESIS PROTEIN C"/>
    <property type="match status" value="1"/>
</dbReference>
<keyword evidence="7" id="KW-1185">Reference proteome</keyword>
<name>D0LLC8_HALO1</name>
<proteinExistence type="predicted"/>
<dbReference type="STRING" id="502025.Hoch_6149"/>
<dbReference type="AlphaFoldDB" id="D0LLC8"/>
<evidence type="ECO:0000256" key="4">
    <source>
        <dbReference type="PROSITE-ProRule" id="PRU00409"/>
    </source>
</evidence>
<evidence type="ECO:0000259" key="5">
    <source>
        <dbReference type="PROSITE" id="PS50975"/>
    </source>
</evidence>
<dbReference type="InterPro" id="IPR013815">
    <property type="entry name" value="ATP_grasp_subdomain_1"/>
</dbReference>
<dbReference type="Gene3D" id="3.30.470.20">
    <property type="entry name" value="ATP-grasp fold, B domain"/>
    <property type="match status" value="1"/>
</dbReference>
<dbReference type="Proteomes" id="UP000001880">
    <property type="component" value="Chromosome"/>
</dbReference>
<evidence type="ECO:0000256" key="3">
    <source>
        <dbReference type="ARBA" id="ARBA00022840"/>
    </source>
</evidence>
<dbReference type="HOGENOM" id="CLU_626873_0_0_7"/>
<protein>
    <recommendedName>
        <fullName evidence="5">ATP-grasp domain-containing protein</fullName>
    </recommendedName>
</protein>
<evidence type="ECO:0000256" key="2">
    <source>
        <dbReference type="ARBA" id="ARBA00022741"/>
    </source>
</evidence>
<evidence type="ECO:0000313" key="7">
    <source>
        <dbReference type="Proteomes" id="UP000001880"/>
    </source>
</evidence>
<reference evidence="6 7" key="1">
    <citation type="journal article" date="2010" name="Stand. Genomic Sci.">
        <title>Complete genome sequence of Haliangium ochraceum type strain (SMP-2).</title>
        <authorList>
            <consortium name="US DOE Joint Genome Institute (JGI-PGF)"/>
            <person name="Ivanova N."/>
            <person name="Daum C."/>
            <person name="Lang E."/>
            <person name="Abt B."/>
            <person name="Kopitz M."/>
            <person name="Saunders E."/>
            <person name="Lapidus A."/>
            <person name="Lucas S."/>
            <person name="Glavina Del Rio T."/>
            <person name="Nolan M."/>
            <person name="Tice H."/>
            <person name="Copeland A."/>
            <person name="Cheng J.F."/>
            <person name="Chen F."/>
            <person name="Bruce D."/>
            <person name="Goodwin L."/>
            <person name="Pitluck S."/>
            <person name="Mavromatis K."/>
            <person name="Pati A."/>
            <person name="Mikhailova N."/>
            <person name="Chen A."/>
            <person name="Palaniappan K."/>
            <person name="Land M."/>
            <person name="Hauser L."/>
            <person name="Chang Y.J."/>
            <person name="Jeffries C.D."/>
            <person name="Detter J.C."/>
            <person name="Brettin T."/>
            <person name="Rohde M."/>
            <person name="Goker M."/>
            <person name="Bristow J."/>
            <person name="Markowitz V."/>
            <person name="Eisen J.A."/>
            <person name="Hugenholtz P."/>
            <person name="Kyrpides N.C."/>
            <person name="Klenk H.P."/>
        </authorList>
    </citation>
    <scope>NUCLEOTIDE SEQUENCE [LARGE SCALE GENOMIC DNA]</scope>
    <source>
        <strain evidence="7">DSM 14365 / CIP 107738 / JCM 11303 / AJ 13395 / SMP-2</strain>
    </source>
</reference>
<dbReference type="eggNOG" id="COG1181">
    <property type="taxonomic scope" value="Bacteria"/>
</dbReference>
<accession>D0LLC8</accession>
<evidence type="ECO:0000313" key="6">
    <source>
        <dbReference type="EMBL" id="ACY18624.1"/>
    </source>
</evidence>
<sequence length="441" mass="49416">MNTPAKRALILFGAFASGKYPGFIHYLRNHDYAVLALDMRTPVADAQQAIRRSQPEHVLGAIEAYRYLKPDDRGLALAAIDEWRERFDIRGVYTIREDFVELSQVVADYLELPSPGWRASTVCRDKSLQRHYLSTWSPAFHVRSPGDIESFDALAFPYVVKPARRSGSSGVVVVRDHDGLRRALPDYADDEILLQEKYIDGAEFSVESLVQGGAILFSCVAEKRTNHSHEGGDYFVEMAHTVPAQNLSDDMRARLLEINKDILTRLDFRDGIAHAEFKFDREANPFLMEIAARNPGDGLLQLYQLAFGAPIERALMQIVLGEPASYGELLKRVARQVYLDSPAGRLQSVEYAGDGPAPYFFRDTFSKPELPATQPEDPPSLREFMIEKSRGEQLSEVKQSSDRLGCFFIDAPSGALLDELEASIREAITAKIDTTHASQDE</sequence>
<gene>
    <name evidence="6" type="ordered locus">Hoch_6149</name>
</gene>
<dbReference type="GO" id="GO:0046872">
    <property type="term" value="F:metal ion binding"/>
    <property type="evidence" value="ECO:0007669"/>
    <property type="project" value="InterPro"/>
</dbReference>
<dbReference type="PROSITE" id="PS50975">
    <property type="entry name" value="ATP_GRASP"/>
    <property type="match status" value="1"/>
</dbReference>
<dbReference type="EMBL" id="CP001804">
    <property type="protein sequence ID" value="ACY18624.1"/>
    <property type="molecule type" value="Genomic_DNA"/>
</dbReference>
<dbReference type="SUPFAM" id="SSF56059">
    <property type="entry name" value="Glutathione synthetase ATP-binding domain-like"/>
    <property type="match status" value="1"/>
</dbReference>
<dbReference type="Gene3D" id="3.30.1490.20">
    <property type="entry name" value="ATP-grasp fold, A domain"/>
    <property type="match status" value="1"/>
</dbReference>
<dbReference type="GO" id="GO:0016874">
    <property type="term" value="F:ligase activity"/>
    <property type="evidence" value="ECO:0007669"/>
    <property type="project" value="UniProtKB-KW"/>
</dbReference>
<organism evidence="6 7">
    <name type="scientific">Haliangium ochraceum (strain DSM 14365 / JCM 11303 / SMP-2)</name>
    <dbReference type="NCBI Taxonomy" id="502025"/>
    <lineage>
        <taxon>Bacteria</taxon>
        <taxon>Pseudomonadati</taxon>
        <taxon>Myxococcota</taxon>
        <taxon>Polyangia</taxon>
        <taxon>Haliangiales</taxon>
        <taxon>Kofleriaceae</taxon>
        <taxon>Haliangium</taxon>
    </lineage>
</organism>
<dbReference type="KEGG" id="hoh:Hoch_6149"/>
<feature type="domain" description="ATP-grasp" evidence="5">
    <location>
        <begin position="126"/>
        <end position="320"/>
    </location>
</feature>
<dbReference type="InterPro" id="IPR052032">
    <property type="entry name" value="ATP-dep_AA_Ligase"/>
</dbReference>
<dbReference type="InterPro" id="IPR011761">
    <property type="entry name" value="ATP-grasp"/>
</dbReference>
<evidence type="ECO:0000256" key="1">
    <source>
        <dbReference type="ARBA" id="ARBA00022598"/>
    </source>
</evidence>
<keyword evidence="3 4" id="KW-0067">ATP-binding</keyword>
<dbReference type="Pfam" id="PF13535">
    <property type="entry name" value="ATP-grasp_4"/>
    <property type="match status" value="1"/>
</dbReference>
<dbReference type="PANTHER" id="PTHR43585:SF2">
    <property type="entry name" value="ATP-GRASP ENZYME FSQD"/>
    <property type="match status" value="1"/>
</dbReference>
<dbReference type="RefSeq" id="WP_012831216.1">
    <property type="nucleotide sequence ID" value="NC_013440.1"/>
</dbReference>